<feature type="signal peptide" evidence="1">
    <location>
        <begin position="1"/>
        <end position="21"/>
    </location>
</feature>
<reference evidence="2 3" key="1">
    <citation type="submission" date="2013-11" db="EMBL/GenBank/DDBJ databases">
        <title>Genome sequencing of Stegodyphus mimosarum.</title>
        <authorList>
            <person name="Bechsgaard J."/>
        </authorList>
    </citation>
    <scope>NUCLEOTIDE SEQUENCE [LARGE SCALE GENOMIC DNA]</scope>
</reference>
<keyword evidence="3" id="KW-1185">Reference proteome</keyword>
<sequence>MAGKRLCLVGLALLSVTVVCADVPYQLRAMLSRTGDRSKNFWGMPENHPIRMELEREPGVLLGTGENLDLSKLASGDIDKAVLRPGNVPFGMSSILRRNGRSVEEEAECHIHVQVTETYGRRCIRLRNSTPACQNDKYVAINYNECS</sequence>
<keyword evidence="1" id="KW-0732">Signal</keyword>
<name>A0A087TJZ4_STEMI</name>
<gene>
    <name evidence="2" type="ORF">X975_24043</name>
</gene>
<evidence type="ECO:0000313" key="2">
    <source>
        <dbReference type="EMBL" id="KFM65433.1"/>
    </source>
</evidence>
<dbReference type="Proteomes" id="UP000054359">
    <property type="component" value="Unassembled WGS sequence"/>
</dbReference>
<accession>A0A087TJZ4</accession>
<dbReference type="AlphaFoldDB" id="A0A087TJZ4"/>
<evidence type="ECO:0000256" key="1">
    <source>
        <dbReference type="SAM" id="SignalP"/>
    </source>
</evidence>
<dbReference type="EMBL" id="KK115567">
    <property type="protein sequence ID" value="KFM65433.1"/>
    <property type="molecule type" value="Genomic_DNA"/>
</dbReference>
<proteinExistence type="predicted"/>
<protein>
    <submittedName>
        <fullName evidence="2">Uncharacterized protein</fullName>
    </submittedName>
</protein>
<feature type="chain" id="PRO_5001829700" evidence="1">
    <location>
        <begin position="22"/>
        <end position="147"/>
    </location>
</feature>
<organism evidence="2 3">
    <name type="scientific">Stegodyphus mimosarum</name>
    <name type="common">African social velvet spider</name>
    <dbReference type="NCBI Taxonomy" id="407821"/>
    <lineage>
        <taxon>Eukaryota</taxon>
        <taxon>Metazoa</taxon>
        <taxon>Ecdysozoa</taxon>
        <taxon>Arthropoda</taxon>
        <taxon>Chelicerata</taxon>
        <taxon>Arachnida</taxon>
        <taxon>Araneae</taxon>
        <taxon>Araneomorphae</taxon>
        <taxon>Entelegynae</taxon>
        <taxon>Eresoidea</taxon>
        <taxon>Eresidae</taxon>
        <taxon>Stegodyphus</taxon>
    </lineage>
</organism>
<dbReference type="OrthoDB" id="6434491at2759"/>
<feature type="non-terminal residue" evidence="2">
    <location>
        <position position="147"/>
    </location>
</feature>
<evidence type="ECO:0000313" key="3">
    <source>
        <dbReference type="Proteomes" id="UP000054359"/>
    </source>
</evidence>